<accession>A0AAV8X5T3</accession>
<feature type="region of interest" description="Disordered" evidence="1">
    <location>
        <begin position="174"/>
        <end position="199"/>
    </location>
</feature>
<dbReference type="AlphaFoldDB" id="A0AAV8X5T3"/>
<gene>
    <name evidence="2" type="ORF">NQ314_013569</name>
</gene>
<evidence type="ECO:0000256" key="1">
    <source>
        <dbReference type="SAM" id="MobiDB-lite"/>
    </source>
</evidence>
<protein>
    <submittedName>
        <fullName evidence="2">Uncharacterized protein</fullName>
    </submittedName>
</protein>
<name>A0AAV8X5T3_9CUCU</name>
<dbReference type="Proteomes" id="UP001162156">
    <property type="component" value="Unassembled WGS sequence"/>
</dbReference>
<keyword evidence="3" id="KW-1185">Reference proteome</keyword>
<proteinExistence type="predicted"/>
<sequence length="215" mass="24506">MSADAWEEIQAIKSKRNSLRERLEKRKKERQDILGSSLGTASPVNLTESIILHSSANVKEEHKVKFFVTDSEDLVKVDPELEQGLLKELSEVTLQLPVSSSELLTSLKLTSDRDATHKKICNLLEKFAIQKLVTIKSSKDGISALEVLHVEVSKVNAMILECIINKPEISRDVLKRKRDDSPDKSNENEEERKRKEKKEPKADIMVNINILYYQL</sequence>
<organism evidence="2 3">
    <name type="scientific">Rhamnusium bicolor</name>
    <dbReference type="NCBI Taxonomy" id="1586634"/>
    <lineage>
        <taxon>Eukaryota</taxon>
        <taxon>Metazoa</taxon>
        <taxon>Ecdysozoa</taxon>
        <taxon>Arthropoda</taxon>
        <taxon>Hexapoda</taxon>
        <taxon>Insecta</taxon>
        <taxon>Pterygota</taxon>
        <taxon>Neoptera</taxon>
        <taxon>Endopterygota</taxon>
        <taxon>Coleoptera</taxon>
        <taxon>Polyphaga</taxon>
        <taxon>Cucujiformia</taxon>
        <taxon>Chrysomeloidea</taxon>
        <taxon>Cerambycidae</taxon>
        <taxon>Lepturinae</taxon>
        <taxon>Rhagiini</taxon>
        <taxon>Rhamnusium</taxon>
    </lineage>
</organism>
<evidence type="ECO:0000313" key="2">
    <source>
        <dbReference type="EMBL" id="KAJ8934111.1"/>
    </source>
</evidence>
<reference evidence="2" key="1">
    <citation type="journal article" date="2023" name="Insect Mol. Biol.">
        <title>Genome sequencing provides insights into the evolution of gene families encoding plant cell wall-degrading enzymes in longhorned beetles.</title>
        <authorList>
            <person name="Shin N.R."/>
            <person name="Okamura Y."/>
            <person name="Kirsch R."/>
            <person name="Pauchet Y."/>
        </authorList>
    </citation>
    <scope>NUCLEOTIDE SEQUENCE</scope>
    <source>
        <strain evidence="2">RBIC_L_NR</strain>
    </source>
</reference>
<dbReference type="EMBL" id="JANEYF010003767">
    <property type="protein sequence ID" value="KAJ8934111.1"/>
    <property type="molecule type" value="Genomic_DNA"/>
</dbReference>
<comment type="caution">
    <text evidence="2">The sequence shown here is derived from an EMBL/GenBank/DDBJ whole genome shotgun (WGS) entry which is preliminary data.</text>
</comment>
<evidence type="ECO:0000313" key="3">
    <source>
        <dbReference type="Proteomes" id="UP001162156"/>
    </source>
</evidence>